<dbReference type="RefSeq" id="WP_120784533.1">
    <property type="nucleotide sequence ID" value="NZ_CP032626.1"/>
</dbReference>
<dbReference type="Proteomes" id="UP000272003">
    <property type="component" value="Chromosome"/>
</dbReference>
<keyword evidence="3" id="KW-1185">Reference proteome</keyword>
<name>A0A387AT03_9LACO</name>
<dbReference type="OrthoDB" id="9762085at2"/>
<dbReference type="NCBIfam" id="NF047422">
    <property type="entry name" value="YfmF_fam"/>
    <property type="match status" value="1"/>
</dbReference>
<evidence type="ECO:0000313" key="2">
    <source>
        <dbReference type="EMBL" id="AYF92768.1"/>
    </source>
</evidence>
<protein>
    <submittedName>
        <fullName evidence="2">Insulinase family protein</fullName>
    </submittedName>
</protein>
<dbReference type="PANTHER" id="PTHR11851:SF186">
    <property type="entry name" value="INACTIVE METALLOPROTEASE YMFF-RELATED"/>
    <property type="match status" value="1"/>
</dbReference>
<gene>
    <name evidence="2" type="ORF">D7I45_04450</name>
</gene>
<dbReference type="Gene3D" id="3.30.830.10">
    <property type="entry name" value="Metalloenzyme, LuxS/M16 peptidase-like"/>
    <property type="match status" value="2"/>
</dbReference>
<organism evidence="2 3">
    <name type="scientific">Apilactobacillus bombintestini</name>
    <dbReference type="NCBI Taxonomy" id="2419772"/>
    <lineage>
        <taxon>Bacteria</taxon>
        <taxon>Bacillati</taxon>
        <taxon>Bacillota</taxon>
        <taxon>Bacilli</taxon>
        <taxon>Lactobacillales</taxon>
        <taxon>Lactobacillaceae</taxon>
        <taxon>Apilactobacillus</taxon>
    </lineage>
</organism>
<dbReference type="KEGG" id="abom:D7I45_04450"/>
<dbReference type="Pfam" id="PF05193">
    <property type="entry name" value="Peptidase_M16_C"/>
    <property type="match status" value="1"/>
</dbReference>
<feature type="domain" description="Peptidase M16 C-terminal" evidence="1">
    <location>
        <begin position="187"/>
        <end position="355"/>
    </location>
</feature>
<proteinExistence type="predicted"/>
<dbReference type="SUPFAM" id="SSF63411">
    <property type="entry name" value="LuxS/MPP-like metallohydrolase"/>
    <property type="match status" value="2"/>
</dbReference>
<dbReference type="InterPro" id="IPR011249">
    <property type="entry name" value="Metalloenz_LuxS/M16"/>
</dbReference>
<dbReference type="EMBL" id="CP032626">
    <property type="protein sequence ID" value="AYF92768.1"/>
    <property type="molecule type" value="Genomic_DNA"/>
</dbReference>
<evidence type="ECO:0000313" key="3">
    <source>
        <dbReference type="Proteomes" id="UP000272003"/>
    </source>
</evidence>
<dbReference type="GO" id="GO:0046872">
    <property type="term" value="F:metal ion binding"/>
    <property type="evidence" value="ECO:0007669"/>
    <property type="project" value="InterPro"/>
</dbReference>
<dbReference type="AlphaFoldDB" id="A0A387AT03"/>
<dbReference type="InterPro" id="IPR050361">
    <property type="entry name" value="MPP/UQCRC_Complex"/>
</dbReference>
<reference evidence="2 3" key="1">
    <citation type="submission" date="2018-09" db="EMBL/GenBank/DDBJ databases">
        <title>Genome sequencing of strain BHWM-4.</title>
        <authorList>
            <person name="Heo J."/>
            <person name="Kim S.-J."/>
            <person name="Kwon S.-W."/>
        </authorList>
    </citation>
    <scope>NUCLEOTIDE SEQUENCE [LARGE SCALE GENOMIC DNA]</scope>
    <source>
        <strain evidence="2 3">BHWM-4</strain>
    </source>
</reference>
<sequence length="420" mass="47787">MFKKLSNGVGINVIPTQKFKTISFTFDLISPVKEENFAKRAVLAQLLETSNSDYPSQSKLARHLSAMYGASFGTNILRYGNLSILRINLSIPNPRYVDGQDDLLKHAIEFLYSVVFKPLANDDHFDDKTFNLQLANMKKYVASIPDDKQYLGSIKLKEMYFKNCPSRGNFLFGKVSDYDELTSSNEYDYYQNCINNDNMIVSVIGDVDVNSIYELFGNFEITNRKDIYEIEPLRNNQSTKKVESVTQRITSSQSYLNLGYNLPVFFDDDNFMAAIIFNAVFGGTPQSKLFKNVREKNSLAYYANSIYNSINGFMMVSAGIDYKNKDKVIDIVNQELENISNALVDLETLNNIKSEMINAKMAVLDSPRQSMEQSFVNSLLGRNSDYQQWVERVKAVSINDIANVAKKVQLNSVFFLDGRM</sequence>
<evidence type="ECO:0000259" key="1">
    <source>
        <dbReference type="Pfam" id="PF05193"/>
    </source>
</evidence>
<accession>A0A387AT03</accession>
<dbReference type="PANTHER" id="PTHR11851">
    <property type="entry name" value="METALLOPROTEASE"/>
    <property type="match status" value="1"/>
</dbReference>
<dbReference type="InterPro" id="IPR007863">
    <property type="entry name" value="Peptidase_M16_C"/>
</dbReference>